<gene>
    <name evidence="5" type="ORF">JHE00_04440</name>
</gene>
<evidence type="ECO:0000313" key="6">
    <source>
        <dbReference type="Proteomes" id="UP000635245"/>
    </source>
</evidence>
<dbReference type="GO" id="GO:0003700">
    <property type="term" value="F:DNA-binding transcription factor activity"/>
    <property type="evidence" value="ECO:0007669"/>
    <property type="project" value="TreeGrafter"/>
</dbReference>
<dbReference type="Gene3D" id="3.40.50.2300">
    <property type="match status" value="2"/>
</dbReference>
<dbReference type="CDD" id="cd06267">
    <property type="entry name" value="PBP1_LacI_sugar_binding-like"/>
    <property type="match status" value="1"/>
</dbReference>
<feature type="domain" description="HTH lacI-type" evidence="4">
    <location>
        <begin position="2"/>
        <end position="56"/>
    </location>
</feature>
<keyword evidence="3" id="KW-0804">Transcription</keyword>
<dbReference type="GO" id="GO:0000976">
    <property type="term" value="F:transcription cis-regulatory region binding"/>
    <property type="evidence" value="ECO:0007669"/>
    <property type="project" value="TreeGrafter"/>
</dbReference>
<dbReference type="InterPro" id="IPR046335">
    <property type="entry name" value="LacI/GalR-like_sensor"/>
</dbReference>
<evidence type="ECO:0000313" key="5">
    <source>
        <dbReference type="EMBL" id="MBK1783565.1"/>
    </source>
</evidence>
<dbReference type="InterPro" id="IPR010982">
    <property type="entry name" value="Lambda_DNA-bd_dom_sf"/>
</dbReference>
<dbReference type="PROSITE" id="PS50932">
    <property type="entry name" value="HTH_LACI_2"/>
    <property type="match status" value="1"/>
</dbReference>
<protein>
    <submittedName>
        <fullName evidence="5">LacI family DNA-binding transcriptional regulator</fullName>
    </submittedName>
</protein>
<dbReference type="SUPFAM" id="SSF47413">
    <property type="entry name" value="lambda repressor-like DNA-binding domains"/>
    <property type="match status" value="1"/>
</dbReference>
<evidence type="ECO:0000256" key="2">
    <source>
        <dbReference type="ARBA" id="ARBA00023125"/>
    </source>
</evidence>
<dbReference type="InterPro" id="IPR000843">
    <property type="entry name" value="HTH_LacI"/>
</dbReference>
<comment type="caution">
    <text evidence="5">The sequence shown here is derived from an EMBL/GenBank/DDBJ whole genome shotgun (WGS) entry which is preliminary data.</text>
</comment>
<dbReference type="InterPro" id="IPR028082">
    <property type="entry name" value="Peripla_BP_I"/>
</dbReference>
<dbReference type="PROSITE" id="PS00356">
    <property type="entry name" value="HTH_LACI_1"/>
    <property type="match status" value="1"/>
</dbReference>
<proteinExistence type="predicted"/>
<evidence type="ECO:0000259" key="4">
    <source>
        <dbReference type="PROSITE" id="PS50932"/>
    </source>
</evidence>
<dbReference type="Pfam" id="PF13377">
    <property type="entry name" value="Peripla_BP_3"/>
    <property type="match status" value="1"/>
</dbReference>
<keyword evidence="2 5" id="KW-0238">DNA-binding</keyword>
<dbReference type="SMART" id="SM00354">
    <property type="entry name" value="HTH_LACI"/>
    <property type="match status" value="1"/>
</dbReference>
<evidence type="ECO:0000256" key="3">
    <source>
        <dbReference type="ARBA" id="ARBA00023163"/>
    </source>
</evidence>
<dbReference type="AlphaFoldDB" id="A0A934V3Z1"/>
<keyword evidence="6" id="KW-1185">Reference proteome</keyword>
<evidence type="ECO:0000256" key="1">
    <source>
        <dbReference type="ARBA" id="ARBA00023015"/>
    </source>
</evidence>
<dbReference type="Gene3D" id="1.10.260.40">
    <property type="entry name" value="lambda repressor-like DNA-binding domains"/>
    <property type="match status" value="1"/>
</dbReference>
<dbReference type="PANTHER" id="PTHR30146:SF155">
    <property type="entry name" value="ALANINE RACEMASE"/>
    <property type="match status" value="1"/>
</dbReference>
<accession>A0A934V3Z1</accession>
<name>A0A934V3Z1_9PSEU</name>
<dbReference type="Proteomes" id="UP000635245">
    <property type="component" value="Unassembled WGS sequence"/>
</dbReference>
<keyword evidence="1" id="KW-0805">Transcription regulation</keyword>
<dbReference type="RefSeq" id="WP_200314979.1">
    <property type="nucleotide sequence ID" value="NZ_JAENJH010000001.1"/>
</dbReference>
<dbReference type="SUPFAM" id="SSF53822">
    <property type="entry name" value="Periplasmic binding protein-like I"/>
    <property type="match status" value="1"/>
</dbReference>
<reference evidence="5" key="1">
    <citation type="submission" date="2020-12" db="EMBL/GenBank/DDBJ databases">
        <title>Prauserella sp. ASG 168, a novel actinomycete isolated from cave rock.</title>
        <authorList>
            <person name="Suriyachadkun C."/>
        </authorList>
    </citation>
    <scope>NUCLEOTIDE SEQUENCE</scope>
    <source>
        <strain evidence="5">ASG 168</strain>
    </source>
</reference>
<dbReference type="PANTHER" id="PTHR30146">
    <property type="entry name" value="LACI-RELATED TRANSCRIPTIONAL REPRESSOR"/>
    <property type="match status" value="1"/>
</dbReference>
<organism evidence="5 6">
    <name type="scientific">Prauserella cavernicola</name>
    <dbReference type="NCBI Taxonomy" id="2800127"/>
    <lineage>
        <taxon>Bacteria</taxon>
        <taxon>Bacillati</taxon>
        <taxon>Actinomycetota</taxon>
        <taxon>Actinomycetes</taxon>
        <taxon>Pseudonocardiales</taxon>
        <taxon>Pseudonocardiaceae</taxon>
        <taxon>Prauserella</taxon>
    </lineage>
</organism>
<sequence length="328" mass="33879">MTNIRDIAAEAGVSVATASRALTGKGRVSAATVERVRAIAQRHRFQPNEIARSLSSGRSHSLGLLVPDITNPFFPELMAGAESAAKARGQTILLTAALGADSAREDLSVLRARGVDGFIVVGNPFDSAEQLREAAGSRPLVVVDRSESVTDLSTVVTDHVEGAALAVRHLIELGHTRIAHISGPPGLDVTDLRVAGYERELRAAGLEPRVVDGDFTVESGAAAVRALLDGPAAPSAITTANDLAAIGAMNAVLARGGSVPGDLSIVGYDDIVLAALVHPGLTTVAQDIGELGARAVEELERQLTGDTDVRTVSLSTSLVERGTTGRAS</sequence>
<dbReference type="EMBL" id="JAENJH010000001">
    <property type="protein sequence ID" value="MBK1783565.1"/>
    <property type="molecule type" value="Genomic_DNA"/>
</dbReference>
<dbReference type="Pfam" id="PF00356">
    <property type="entry name" value="LacI"/>
    <property type="match status" value="1"/>
</dbReference>
<dbReference type="CDD" id="cd01392">
    <property type="entry name" value="HTH_LacI"/>
    <property type="match status" value="1"/>
</dbReference>